<dbReference type="InterPro" id="IPR026791">
    <property type="entry name" value="DOCK"/>
</dbReference>
<dbReference type="InterPro" id="IPR032376">
    <property type="entry name" value="DOCK_N"/>
</dbReference>
<gene>
    <name evidence="9" type="ORF">BDV98DRAFT_590602</name>
</gene>
<reference evidence="9 10" key="1">
    <citation type="journal article" date="2019" name="Nat. Ecol. Evol.">
        <title>Megaphylogeny resolves global patterns of mushroom evolution.</title>
        <authorList>
            <person name="Varga T."/>
            <person name="Krizsan K."/>
            <person name="Foldi C."/>
            <person name="Dima B."/>
            <person name="Sanchez-Garcia M."/>
            <person name="Sanchez-Ramirez S."/>
            <person name="Szollosi G.J."/>
            <person name="Szarkandi J.G."/>
            <person name="Papp V."/>
            <person name="Albert L."/>
            <person name="Andreopoulos W."/>
            <person name="Angelini C."/>
            <person name="Antonin V."/>
            <person name="Barry K.W."/>
            <person name="Bougher N.L."/>
            <person name="Buchanan P."/>
            <person name="Buyck B."/>
            <person name="Bense V."/>
            <person name="Catcheside P."/>
            <person name="Chovatia M."/>
            <person name="Cooper J."/>
            <person name="Damon W."/>
            <person name="Desjardin D."/>
            <person name="Finy P."/>
            <person name="Geml J."/>
            <person name="Haridas S."/>
            <person name="Hughes K."/>
            <person name="Justo A."/>
            <person name="Karasinski D."/>
            <person name="Kautmanova I."/>
            <person name="Kiss B."/>
            <person name="Kocsube S."/>
            <person name="Kotiranta H."/>
            <person name="LaButti K.M."/>
            <person name="Lechner B.E."/>
            <person name="Liimatainen K."/>
            <person name="Lipzen A."/>
            <person name="Lukacs Z."/>
            <person name="Mihaltcheva S."/>
            <person name="Morgado L.N."/>
            <person name="Niskanen T."/>
            <person name="Noordeloos M.E."/>
            <person name="Ohm R.A."/>
            <person name="Ortiz-Santana B."/>
            <person name="Ovrebo C."/>
            <person name="Racz N."/>
            <person name="Riley R."/>
            <person name="Savchenko A."/>
            <person name="Shiryaev A."/>
            <person name="Soop K."/>
            <person name="Spirin V."/>
            <person name="Szebenyi C."/>
            <person name="Tomsovsky M."/>
            <person name="Tulloss R.E."/>
            <person name="Uehling J."/>
            <person name="Grigoriev I.V."/>
            <person name="Vagvolgyi C."/>
            <person name="Papp T."/>
            <person name="Martin F.M."/>
            <person name="Miettinen O."/>
            <person name="Hibbett D.S."/>
            <person name="Nagy L.G."/>
        </authorList>
    </citation>
    <scope>NUCLEOTIDE SEQUENCE [LARGE SCALE GENOMIC DNA]</scope>
    <source>
        <strain evidence="9 10">CBS 309.79</strain>
    </source>
</reference>
<evidence type="ECO:0008006" key="11">
    <source>
        <dbReference type="Google" id="ProtNLM"/>
    </source>
</evidence>
<dbReference type="Pfam" id="PF14429">
    <property type="entry name" value="DOCK-C2"/>
    <property type="match status" value="1"/>
</dbReference>
<dbReference type="InterPro" id="IPR056372">
    <property type="entry name" value="TPR_DOCK"/>
</dbReference>
<evidence type="ECO:0000313" key="10">
    <source>
        <dbReference type="Proteomes" id="UP000305067"/>
    </source>
</evidence>
<dbReference type="InterPro" id="IPR027007">
    <property type="entry name" value="C2_DOCK-type_domain"/>
</dbReference>
<dbReference type="InterPro" id="IPR046769">
    <property type="entry name" value="DOCKER_Lobe_A"/>
</dbReference>
<dbReference type="Gene3D" id="1.25.40.410">
    <property type="match status" value="1"/>
</dbReference>
<keyword evidence="4" id="KW-0344">Guanine-nucleotide releasing factor</keyword>
<dbReference type="InterPro" id="IPR035892">
    <property type="entry name" value="C2_domain_sf"/>
</dbReference>
<dbReference type="InterPro" id="IPR043161">
    <property type="entry name" value="DOCK_C_lobe_A"/>
</dbReference>
<dbReference type="Pfam" id="PF16172">
    <property type="entry name" value="DOCK_N"/>
    <property type="match status" value="1"/>
</dbReference>
<dbReference type="EMBL" id="ML178818">
    <property type="protein sequence ID" value="TFL04842.1"/>
    <property type="molecule type" value="Genomic_DNA"/>
</dbReference>
<evidence type="ECO:0000313" key="9">
    <source>
        <dbReference type="EMBL" id="TFL04842.1"/>
    </source>
</evidence>
<evidence type="ECO:0000256" key="5">
    <source>
        <dbReference type="PROSITE-ProRule" id="PRU00983"/>
    </source>
</evidence>
<feature type="compositionally biased region" description="Polar residues" evidence="6">
    <location>
        <begin position="241"/>
        <end position="252"/>
    </location>
</feature>
<dbReference type="Gene3D" id="1.20.1270.350">
    <property type="entry name" value="Dedicator of cytokinesis N-terminal subdomain"/>
    <property type="match status" value="1"/>
</dbReference>
<dbReference type="Pfam" id="PF20421">
    <property type="entry name" value="DHR-2_Lobe_C"/>
    <property type="match status" value="1"/>
</dbReference>
<evidence type="ECO:0000256" key="1">
    <source>
        <dbReference type="ARBA" id="ARBA00004496"/>
    </source>
</evidence>
<dbReference type="Gene3D" id="1.20.58.740">
    <property type="match status" value="1"/>
</dbReference>
<dbReference type="GO" id="GO:0005085">
    <property type="term" value="F:guanyl-nucleotide exchange factor activity"/>
    <property type="evidence" value="ECO:0007669"/>
    <property type="project" value="UniProtKB-KW"/>
</dbReference>
<dbReference type="Gene3D" id="2.60.40.150">
    <property type="entry name" value="C2 domain"/>
    <property type="match status" value="1"/>
</dbReference>
<dbReference type="Pfam" id="PF23554">
    <property type="entry name" value="TPR_DOCK"/>
    <property type="match status" value="2"/>
</dbReference>
<dbReference type="GO" id="GO:0005886">
    <property type="term" value="C:plasma membrane"/>
    <property type="evidence" value="ECO:0007669"/>
    <property type="project" value="TreeGrafter"/>
</dbReference>
<dbReference type="Proteomes" id="UP000305067">
    <property type="component" value="Unassembled WGS sequence"/>
</dbReference>
<evidence type="ECO:0000256" key="4">
    <source>
        <dbReference type="ARBA" id="ARBA00022658"/>
    </source>
</evidence>
<protein>
    <recommendedName>
        <fullName evidence="11">Cytoplasmic protein</fullName>
    </recommendedName>
</protein>
<sequence length="2190" mass="244726">MPAANTQRSGVWEPLRLIVYGYAIHPLSPSSRRDTRLSPGRLSVVTEDSREDNMVHRDIVSLEVGDEIYAFERYIPRGKEVEGVWYRGYVVCTARRPAVTWYTSSDPSSSFAPKPVVRTEEPQQVFLGIFPASHIHVRDELSQPSDPRLADVASIHGTPGPNDPTPPWSTPKLSKTPASSIKDYGGDESDTTKRSFRLGPTQEQASNRSRAGLTVYPSSIRSASPSESHITSTKPLPPRPSLQSGDDTASGANQPIIDEIASALREWHNLMFQYLARRDYKLFHMVREHIEALHLGRRQLLAQTLNSEETINMRRDCVTRLVSGNVVQGLDVIVRHPTWGGLVTVDVDGTPDTRSWVSAVRMYAMQISLAYLNTNDPVKLFHPSNHTPKLDGSLPLPTPAHSAFPGFLRHRNQSNGQNPKPSAAKFFHVYLDVGAFVASPCAPGETAELYFSLYSKARKEFVTEDFCAILNHNGVLARDPTSRGNIRTLFTDLSLADVRDPIYLVCRIVRNGGMKLSNHLSAGAGSEIPESIMEGPPSAPLNGRMPSIDPSGHVRRPFGCAVLELTQLQAMSGEQLDVSPAKDHTMAIYVPTNEAMFSILHEEIISWNAKEFEKSSRAENLAVSVKVFRGDAPTLIRENSFSLHDIPLTLRLGFPDVVFPGDVRNEVYVKLWSGDFQSSAHSGARLSVPSFPRAQVGNNIQVSVEVRDNLGRAIANVISQGSGEPPTPVFNSMVFQRCNSPTFGELVKLQLPLDSKPDWHLFFTFRNRSTRDRPGGRVSADPNDRPFAFAFQPLFPESRAFVEDGSRTLILHRADKLSQIKPEMYLNSTPCIPGGQRLEQVYISPELMRLAPPLPRDSFTIRSSLCSTKFTHNTFLLSLMNWEQLSDMDTVTTILSKFPFVGEVEIVKFLRDIFDALFGIMTSRLNQTHDLDPLLFNTLVSVLGIVQDRRFSNFQPVLDIYIEEHFKCPTAAAHILQSMNRLLDKPLTSENGSPLLAALKVWHYIFKFIARSRELQRTKAVGGGATAEHLEATFKRDLRLHLAAVNSMMSTNSLPSIIGTQTIAIQRFPSILPELSKVFSTLELVTIVTTFANSVTSAQGKISIWKLIMYLQIVKDFLFDNAQARSLLVEQLTFWIKPHFGRFDESDPLLSNLSEKGRLDARITWLESTRLCVTIVALMLDKLQQNLVSEEITKDQRLLRKEQENVDLLLSLIPRLLDSYIELQSPESRKAMDQTQTPISHHQVPVTFPESHPFPLLAFLPRAPRAGHATSSTRDHEGHFNPGLGETAIVLLVLILSSSKKDITNFFGSSYELEGRERFINLLMQVFTVSMSILDNDAFPKSWLNVNILAHKVLVKLMESVATLLESHFVPPQDSEDFSFEVNLWTAAFSTTLKILLSDQLVIEEFSPQKRRAVWRLAGDVRGDGAAVMLSLWQALGWSEPVPGAESSPKYGGYQVYLAPLVGQIVNLCLSHHDQLRSNAVQILFSMILTEYAQSGHINAIEYEIVNRLDSIFMSDSKGDDISRTFFIEHLRTLFEPAEVDAPLRDRVATFLDDVDMFLELLLSVRALPEGEEFADDRVIATLRLMNFIRRIGRDEIYIKYVHQLVNMHLQSQNYVEAALTLKLHSDLHEWDLHSYLPAMEELGLPQQSQFHRKETLCLLILDYLGKGKAWESAVQICKVLSYQHAEVTYNYTRLADILRHEANLLEHIVSDQRYYPDYYRVSFYGNFPSAIRGKHFIYRGFEWEKFNSFCDRMLTKHPGAQLLRGKGDPSLEIKFGEEQFIHCTAVEPEPARNLPALTNPDVPRAVRLYYEHSSIDLFSCQRDVLKHLPDGQEEIWQERIYLRTEEVFPTVLRRSEVVDIQIHEISPLEAAINEVDQRTKELATLNSRYQGLARTSAVSSTNQLAMALNAAVDTPDGNGIPAYRHVFFAPDYVARFPERGHLLEKLREVIDDHVRVLDACMALHAQLCPPEFLPFHDTLEKFYHRNFQEEIGRLGGDNRSETTELERSQYQPSLYAPSVANSRLGYTIPPLSFARPNNPAPYSPDGMNNGGVLVASDGFVTSPTTGGMNAPGPPSATDTASMAAKTTPLKRHLAHLARHGINGVSSAPDASLSGAQGPSAGSDSQSMESGTGPTGNQSIGGRNASSSSANVQNRSAPSFTTSHIASSIGSIKGQLKKLGSFRKKGSSVI</sequence>
<dbReference type="InterPro" id="IPR027357">
    <property type="entry name" value="DOCKER_dom"/>
</dbReference>
<dbReference type="GO" id="GO:0005737">
    <property type="term" value="C:cytoplasm"/>
    <property type="evidence" value="ECO:0007669"/>
    <property type="project" value="UniProtKB-SubCell"/>
</dbReference>
<evidence type="ECO:0000256" key="2">
    <source>
        <dbReference type="ARBA" id="ARBA00022490"/>
    </source>
</evidence>
<dbReference type="Pfam" id="PF06920">
    <property type="entry name" value="DHR-2_Lobe_A"/>
    <property type="match status" value="1"/>
</dbReference>
<evidence type="ECO:0000259" key="7">
    <source>
        <dbReference type="PROSITE" id="PS51650"/>
    </source>
</evidence>
<feature type="region of interest" description="Disordered" evidence="6">
    <location>
        <begin position="2060"/>
        <end position="2084"/>
    </location>
</feature>
<dbReference type="InterPro" id="IPR042455">
    <property type="entry name" value="DOCK_N_sub1"/>
</dbReference>
<evidence type="ECO:0000259" key="8">
    <source>
        <dbReference type="PROSITE" id="PS51651"/>
    </source>
</evidence>
<dbReference type="GO" id="GO:0031267">
    <property type="term" value="F:small GTPase binding"/>
    <property type="evidence" value="ECO:0007669"/>
    <property type="project" value="TreeGrafter"/>
</dbReference>
<feature type="region of interest" description="Disordered" evidence="6">
    <location>
        <begin position="2103"/>
        <end position="2168"/>
    </location>
</feature>
<dbReference type="CDD" id="cd11684">
    <property type="entry name" value="DHR2_DOCK"/>
    <property type="match status" value="1"/>
</dbReference>
<dbReference type="PANTHER" id="PTHR45653">
    <property type="entry name" value="DEDICATOR OF CYTOKINESIS"/>
    <property type="match status" value="1"/>
</dbReference>
<comment type="similarity">
    <text evidence="5">Belongs to the DOCK family.</text>
</comment>
<dbReference type="OrthoDB" id="18896at2759"/>
<dbReference type="STRING" id="1884261.A0A5C3QSI1"/>
<dbReference type="CDD" id="cd08679">
    <property type="entry name" value="C2_DOCK180_related"/>
    <property type="match status" value="1"/>
</dbReference>
<dbReference type="InterPro" id="IPR043162">
    <property type="entry name" value="DOCK_C_lobe_C"/>
</dbReference>
<dbReference type="GO" id="GO:0007264">
    <property type="term" value="P:small GTPase-mediated signal transduction"/>
    <property type="evidence" value="ECO:0007669"/>
    <property type="project" value="InterPro"/>
</dbReference>
<organism evidence="9 10">
    <name type="scientific">Pterulicium gracile</name>
    <dbReference type="NCBI Taxonomy" id="1884261"/>
    <lineage>
        <taxon>Eukaryota</taxon>
        <taxon>Fungi</taxon>
        <taxon>Dikarya</taxon>
        <taxon>Basidiomycota</taxon>
        <taxon>Agaricomycotina</taxon>
        <taxon>Agaricomycetes</taxon>
        <taxon>Agaricomycetidae</taxon>
        <taxon>Agaricales</taxon>
        <taxon>Pleurotineae</taxon>
        <taxon>Pterulaceae</taxon>
        <taxon>Pterulicium</taxon>
    </lineage>
</organism>
<dbReference type="PROSITE" id="PS51651">
    <property type="entry name" value="DOCKER"/>
    <property type="match status" value="1"/>
</dbReference>
<feature type="compositionally biased region" description="Low complexity" evidence="6">
    <location>
        <begin position="218"/>
        <end position="228"/>
    </location>
</feature>
<dbReference type="InterPro" id="IPR046773">
    <property type="entry name" value="DOCKER_Lobe_C"/>
</dbReference>
<keyword evidence="10" id="KW-1185">Reference proteome</keyword>
<dbReference type="PANTHER" id="PTHR45653:SF10">
    <property type="entry name" value="MYOBLAST CITY, ISOFORM B"/>
    <property type="match status" value="1"/>
</dbReference>
<evidence type="ECO:0000256" key="3">
    <source>
        <dbReference type="ARBA" id="ARBA00022553"/>
    </source>
</evidence>
<proteinExistence type="inferred from homology"/>
<comment type="subcellular location">
    <subcellularLocation>
        <location evidence="1">Cytoplasm</location>
    </subcellularLocation>
</comment>
<feature type="domain" description="C2 DOCK-type" evidence="7">
    <location>
        <begin position="664"/>
        <end position="866"/>
    </location>
</feature>
<feature type="compositionally biased region" description="Polar residues" evidence="6">
    <location>
        <begin position="2114"/>
        <end position="2168"/>
    </location>
</feature>
<dbReference type="PROSITE" id="PS51650">
    <property type="entry name" value="C2_DOCK"/>
    <property type="match status" value="1"/>
</dbReference>
<feature type="domain" description="DOCKER" evidence="8">
    <location>
        <begin position="1589"/>
        <end position="2000"/>
    </location>
</feature>
<name>A0A5C3QSI1_9AGAR</name>
<feature type="region of interest" description="Disordered" evidence="6">
    <location>
        <begin position="140"/>
        <end position="252"/>
    </location>
</feature>
<evidence type="ECO:0000256" key="6">
    <source>
        <dbReference type="SAM" id="MobiDB-lite"/>
    </source>
</evidence>
<keyword evidence="2" id="KW-0963">Cytoplasm</keyword>
<keyword evidence="3" id="KW-0597">Phosphoprotein</keyword>
<accession>A0A5C3QSI1</accession>